<proteinExistence type="predicted"/>
<accession>A0AC60NV67</accession>
<organism evidence="1 2">
    <name type="scientific">Ixodes persulcatus</name>
    <name type="common">Taiga tick</name>
    <dbReference type="NCBI Taxonomy" id="34615"/>
    <lineage>
        <taxon>Eukaryota</taxon>
        <taxon>Metazoa</taxon>
        <taxon>Ecdysozoa</taxon>
        <taxon>Arthropoda</taxon>
        <taxon>Chelicerata</taxon>
        <taxon>Arachnida</taxon>
        <taxon>Acari</taxon>
        <taxon>Parasitiformes</taxon>
        <taxon>Ixodida</taxon>
        <taxon>Ixodoidea</taxon>
        <taxon>Ixodidae</taxon>
        <taxon>Ixodinae</taxon>
        <taxon>Ixodes</taxon>
    </lineage>
</organism>
<dbReference type="Proteomes" id="UP000805193">
    <property type="component" value="Unassembled WGS sequence"/>
</dbReference>
<keyword evidence="2" id="KW-1185">Reference proteome</keyword>
<reference evidence="1 2" key="1">
    <citation type="journal article" date="2020" name="Cell">
        <title>Large-Scale Comparative Analyses of Tick Genomes Elucidate Their Genetic Diversity and Vector Capacities.</title>
        <authorList>
            <consortium name="Tick Genome and Microbiome Consortium (TIGMIC)"/>
            <person name="Jia N."/>
            <person name="Wang J."/>
            <person name="Shi W."/>
            <person name="Du L."/>
            <person name="Sun Y."/>
            <person name="Zhan W."/>
            <person name="Jiang J.F."/>
            <person name="Wang Q."/>
            <person name="Zhang B."/>
            <person name="Ji P."/>
            <person name="Bell-Sakyi L."/>
            <person name="Cui X.M."/>
            <person name="Yuan T.T."/>
            <person name="Jiang B.G."/>
            <person name="Yang W.F."/>
            <person name="Lam T.T."/>
            <person name="Chang Q.C."/>
            <person name="Ding S.J."/>
            <person name="Wang X.J."/>
            <person name="Zhu J.G."/>
            <person name="Ruan X.D."/>
            <person name="Zhao L."/>
            <person name="Wei J.T."/>
            <person name="Ye R.Z."/>
            <person name="Que T.C."/>
            <person name="Du C.H."/>
            <person name="Zhou Y.H."/>
            <person name="Cheng J.X."/>
            <person name="Dai P.F."/>
            <person name="Guo W.B."/>
            <person name="Han X.H."/>
            <person name="Huang E.J."/>
            <person name="Li L.F."/>
            <person name="Wei W."/>
            <person name="Gao Y.C."/>
            <person name="Liu J.Z."/>
            <person name="Shao H.Z."/>
            <person name="Wang X."/>
            <person name="Wang C.C."/>
            <person name="Yang T.C."/>
            <person name="Huo Q.B."/>
            <person name="Li W."/>
            <person name="Chen H.Y."/>
            <person name="Chen S.E."/>
            <person name="Zhou L.G."/>
            <person name="Ni X.B."/>
            <person name="Tian J.H."/>
            <person name="Sheng Y."/>
            <person name="Liu T."/>
            <person name="Pan Y.S."/>
            <person name="Xia L.Y."/>
            <person name="Li J."/>
            <person name="Zhao F."/>
            <person name="Cao W.C."/>
        </authorList>
    </citation>
    <scope>NUCLEOTIDE SEQUENCE [LARGE SCALE GENOMIC DNA]</scope>
    <source>
        <strain evidence="1">Iper-2018</strain>
    </source>
</reference>
<dbReference type="EMBL" id="JABSTQ010011468">
    <property type="protein sequence ID" value="KAG0410998.1"/>
    <property type="molecule type" value="Genomic_DNA"/>
</dbReference>
<evidence type="ECO:0000313" key="1">
    <source>
        <dbReference type="EMBL" id="KAG0410998.1"/>
    </source>
</evidence>
<gene>
    <name evidence="1" type="ORF">HPB47_011870</name>
</gene>
<name>A0AC60NV67_IXOPE</name>
<evidence type="ECO:0000313" key="2">
    <source>
        <dbReference type="Proteomes" id="UP000805193"/>
    </source>
</evidence>
<feature type="non-terminal residue" evidence="1">
    <location>
        <position position="71"/>
    </location>
</feature>
<protein>
    <submittedName>
        <fullName evidence="1">Uncharacterized protein</fullName>
    </submittedName>
</protein>
<feature type="non-terminal residue" evidence="1">
    <location>
        <position position="1"/>
    </location>
</feature>
<comment type="caution">
    <text evidence="1">The sequence shown here is derived from an EMBL/GenBank/DDBJ whole genome shotgun (WGS) entry which is preliminary data.</text>
</comment>
<sequence>NAAEERLVQNLRSESKIADIRRLGETRVVKLTLHGSQLPNYVLLGYVRHPVSPYKKKPFQCHNCGGFGHKK</sequence>